<protein>
    <submittedName>
        <fullName evidence="2">Uncharacterized protein</fullName>
    </submittedName>
</protein>
<evidence type="ECO:0000256" key="1">
    <source>
        <dbReference type="SAM" id="MobiDB-lite"/>
    </source>
</evidence>
<feature type="region of interest" description="Disordered" evidence="1">
    <location>
        <begin position="112"/>
        <end position="169"/>
    </location>
</feature>
<dbReference type="Proteomes" id="UP001235939">
    <property type="component" value="Chromosome 03"/>
</dbReference>
<sequence length="903" mass="97194">MVGRSRRLLLLTPPTPPAKINKQAAAINHHDSGGIRREDQTYIPGCCALDRVKKPLEPPYEGPFPVLERTDKYFTLKVKGKNVTTSIDRLRPAYLLADSDNITAEHPTAARPIVSGALPSTSSQQNPDPPDVEKYTEFQGTGSAPDLPRTRSGRIIKKPGCSTPPTPPAKINKQAAAINHHDSGGIRREDQTTDPELKDKIITGDETWVYGYDPETKPQTAEWRGHDKHVLGSWTVQEGHDVGGLTGPVVGGKGAVAKAGHVKQFLRVVQAMITMVKFSFLSLAVGCCLAYERPIYREYSPSTGPAMAPSMGPAMAPSMGPAMAPSMGPAMHSSMSPAMPNSMGPAMAPSMSPAMAPAMAPAMKHQEAPKPFSTSLNAENGCNNHAHHNEETDANGHKRFHNFHKIVTNEPGVGAAGAANADVSVSPFPAGVQAQMDLPHAQPQLPIPMAQQQMADIPKSVDNYGYEQQAYAMPAAIPEPQIQAISAPISQPQMPALPAFNPQPQQPALPAFNPQPQQPALPAFNPLPQMPAIPALKPQPQMPAMPALNPQPQQPALPAFNPQPQQPALPAFNPQPQQPALPAFNPQPQQPALPAFNPQSQQPALPAFNHQPQQPPMPAFNPQPQMPAPISQQQLPIPMAQQQIAEIPKSVDNYGYGQQAQMKPAAIPEPQIESISAPEFQPQMPAMPAFNPLPQMPAMPAFNPQPQQPAMPAFNPQPQQPSMPAFNPQPQKPAMPVLSPQPQMPAIPAFNPQPQKPSMPAFNPQPQTQAMPAHNHQHQMPVHHAPIAQPQISAFPAPISQPQMPLPQAPAMKDYYYPQIPQAPAHQPQMEGASASISQPSLSAPIPAMQDFHQPKIISSPQISEIKPAEFPQASTTIMAPVHQPSMRQHQPHAAAPAAPKLY</sequence>
<name>A0ABY6KAI1_9ARAC</name>
<organism evidence="2 3">
    <name type="scientific">Cordylochernes scorpioides</name>
    <dbReference type="NCBI Taxonomy" id="51811"/>
    <lineage>
        <taxon>Eukaryota</taxon>
        <taxon>Metazoa</taxon>
        <taxon>Ecdysozoa</taxon>
        <taxon>Arthropoda</taxon>
        <taxon>Chelicerata</taxon>
        <taxon>Arachnida</taxon>
        <taxon>Pseudoscorpiones</taxon>
        <taxon>Cheliferoidea</taxon>
        <taxon>Chernetidae</taxon>
        <taxon>Cordylochernes</taxon>
    </lineage>
</organism>
<dbReference type="PRINTS" id="PR01217">
    <property type="entry name" value="PRICHEXTENSN"/>
</dbReference>
<feature type="region of interest" description="Disordered" evidence="1">
    <location>
        <begin position="542"/>
        <end position="611"/>
    </location>
</feature>
<proteinExistence type="predicted"/>
<feature type="compositionally biased region" description="Low complexity" evidence="1">
    <location>
        <begin position="542"/>
        <end position="599"/>
    </location>
</feature>
<dbReference type="EMBL" id="CP092865">
    <property type="protein sequence ID" value="UYV65409.1"/>
    <property type="molecule type" value="Genomic_DNA"/>
</dbReference>
<evidence type="ECO:0000313" key="2">
    <source>
        <dbReference type="EMBL" id="UYV65409.1"/>
    </source>
</evidence>
<evidence type="ECO:0000313" key="3">
    <source>
        <dbReference type="Proteomes" id="UP001235939"/>
    </source>
</evidence>
<reference evidence="2 3" key="1">
    <citation type="submission" date="2022-01" db="EMBL/GenBank/DDBJ databases">
        <title>A chromosomal length assembly of Cordylochernes scorpioides.</title>
        <authorList>
            <person name="Zeh D."/>
            <person name="Zeh J."/>
        </authorList>
    </citation>
    <scope>NUCLEOTIDE SEQUENCE [LARGE SCALE GENOMIC DNA]</scope>
    <source>
        <strain evidence="2">IN4F17</strain>
        <tissue evidence="2">Whole Body</tissue>
    </source>
</reference>
<accession>A0ABY6KAI1</accession>
<keyword evidence="3" id="KW-1185">Reference proteome</keyword>
<gene>
    <name evidence="2" type="ORF">LAZ67_3004297</name>
</gene>